<keyword evidence="4" id="KW-0808">Transferase</keyword>
<feature type="domain" description="Histidine kinase" evidence="9">
    <location>
        <begin position="131"/>
        <end position="345"/>
    </location>
</feature>
<dbReference type="Pfam" id="PF00512">
    <property type="entry name" value="HisKA"/>
    <property type="match status" value="1"/>
</dbReference>
<dbReference type="AlphaFoldDB" id="A0A4V1LQ58"/>
<dbReference type="GO" id="GO:0000155">
    <property type="term" value="F:phosphorelay sensor kinase activity"/>
    <property type="evidence" value="ECO:0007669"/>
    <property type="project" value="InterPro"/>
</dbReference>
<keyword evidence="3" id="KW-0597">Phosphoprotein</keyword>
<dbReference type="InterPro" id="IPR003661">
    <property type="entry name" value="HisK_dim/P_dom"/>
</dbReference>
<dbReference type="InterPro" id="IPR005467">
    <property type="entry name" value="His_kinase_dom"/>
</dbReference>
<evidence type="ECO:0000259" key="9">
    <source>
        <dbReference type="PROSITE" id="PS50109"/>
    </source>
</evidence>
<evidence type="ECO:0000256" key="7">
    <source>
        <dbReference type="ARBA" id="ARBA00022840"/>
    </source>
</evidence>
<comment type="catalytic activity">
    <reaction evidence="1">
        <text>ATP + protein L-histidine = ADP + protein N-phospho-L-histidine.</text>
        <dbReference type="EC" id="2.7.13.3"/>
    </reaction>
</comment>
<evidence type="ECO:0000256" key="3">
    <source>
        <dbReference type="ARBA" id="ARBA00022553"/>
    </source>
</evidence>
<dbReference type="InterPro" id="IPR003594">
    <property type="entry name" value="HATPase_dom"/>
</dbReference>
<dbReference type="EMBL" id="PDKO01000003">
    <property type="protein sequence ID" value="RXJ63548.1"/>
    <property type="molecule type" value="Genomic_DNA"/>
</dbReference>
<dbReference type="PROSITE" id="PS50109">
    <property type="entry name" value="HIS_KIN"/>
    <property type="match status" value="1"/>
</dbReference>
<accession>A0A4V1LQ58</accession>
<evidence type="ECO:0000256" key="8">
    <source>
        <dbReference type="ARBA" id="ARBA00023012"/>
    </source>
</evidence>
<gene>
    <name evidence="10" type="ORF">CRV06_04980</name>
</gene>
<evidence type="ECO:0000313" key="10">
    <source>
        <dbReference type="EMBL" id="RXJ63548.1"/>
    </source>
</evidence>
<protein>
    <recommendedName>
        <fullName evidence="2">histidine kinase</fullName>
        <ecNumber evidence="2">2.7.13.3</ecNumber>
    </recommendedName>
</protein>
<dbReference type="Gene3D" id="1.10.287.130">
    <property type="match status" value="1"/>
</dbReference>
<dbReference type="RefSeq" id="WP_129081607.1">
    <property type="nucleotide sequence ID" value="NZ_CP041070.1"/>
</dbReference>
<keyword evidence="7" id="KW-0067">ATP-binding</keyword>
<evidence type="ECO:0000313" key="11">
    <source>
        <dbReference type="Proteomes" id="UP000290191"/>
    </source>
</evidence>
<keyword evidence="6" id="KW-0418">Kinase</keyword>
<evidence type="ECO:0000256" key="5">
    <source>
        <dbReference type="ARBA" id="ARBA00022741"/>
    </source>
</evidence>
<reference evidence="10 11" key="1">
    <citation type="submission" date="2017-10" db="EMBL/GenBank/DDBJ databases">
        <title>Genomics of the genus Arcobacter.</title>
        <authorList>
            <person name="Perez-Cataluna A."/>
            <person name="Figueras M.J."/>
        </authorList>
    </citation>
    <scope>NUCLEOTIDE SEQUENCE [LARGE SCALE GENOMIC DNA]</scope>
    <source>
        <strain evidence="10 11">DSM 24636</strain>
    </source>
</reference>
<dbReference type="GO" id="GO:0005524">
    <property type="term" value="F:ATP binding"/>
    <property type="evidence" value="ECO:0007669"/>
    <property type="project" value="UniProtKB-KW"/>
</dbReference>
<dbReference type="Gene3D" id="3.30.450.20">
    <property type="entry name" value="PAS domain"/>
    <property type="match status" value="1"/>
</dbReference>
<dbReference type="OrthoDB" id="9805967at2"/>
<dbReference type="Gene3D" id="3.30.565.10">
    <property type="entry name" value="Histidine kinase-like ATPase, C-terminal domain"/>
    <property type="match status" value="1"/>
</dbReference>
<keyword evidence="5" id="KW-0547">Nucleotide-binding</keyword>
<dbReference type="InterPro" id="IPR036097">
    <property type="entry name" value="HisK_dim/P_sf"/>
</dbReference>
<keyword evidence="11" id="KW-1185">Reference proteome</keyword>
<dbReference type="SUPFAM" id="SSF55874">
    <property type="entry name" value="ATPase domain of HSP90 chaperone/DNA topoisomerase II/histidine kinase"/>
    <property type="match status" value="1"/>
</dbReference>
<sequence>MEKIFFQELLNSTIEGILIVKDGFIEEINIAMLNILNYDKKEDVIGKLATGILIPNTKKKYLEYNSETYEEISLVSKDAQIIPAIIKIKDLKIKENRYKLVFIQNLTELKKKEMLLLEQSRMAAMGEMISMIAHQWRQPLASIAAATSNLKFRINLERYEKEVFSKKLSDIDKYLQYMSTTIDDFRNFFKSKKEKELVSLDEVVENSLEMIEKAFENNNIKIKNNRVKLPKIYTFKNELLQVILNIFNNSKDAFKEQKQEEEFIVTINYKDTQLYQSIEICDNAGGIKEEIINKIFNPYFSTKDKKNGTGLGLYMCKIILEKHCSGQISVRNENRGACFKIKIFK</sequence>
<organism evidence="10 11">
    <name type="scientific">Halarcobacter anaerophilus</name>
    <dbReference type="NCBI Taxonomy" id="877500"/>
    <lineage>
        <taxon>Bacteria</taxon>
        <taxon>Pseudomonadati</taxon>
        <taxon>Campylobacterota</taxon>
        <taxon>Epsilonproteobacteria</taxon>
        <taxon>Campylobacterales</taxon>
        <taxon>Arcobacteraceae</taxon>
        <taxon>Halarcobacter</taxon>
    </lineage>
</organism>
<comment type="caution">
    <text evidence="10">The sequence shown here is derived from an EMBL/GenBank/DDBJ whole genome shotgun (WGS) entry which is preliminary data.</text>
</comment>
<evidence type="ECO:0000256" key="2">
    <source>
        <dbReference type="ARBA" id="ARBA00012438"/>
    </source>
</evidence>
<dbReference type="PANTHER" id="PTHR43065">
    <property type="entry name" value="SENSOR HISTIDINE KINASE"/>
    <property type="match status" value="1"/>
</dbReference>
<dbReference type="PRINTS" id="PR00344">
    <property type="entry name" value="BCTRLSENSOR"/>
</dbReference>
<evidence type="ECO:0000256" key="1">
    <source>
        <dbReference type="ARBA" id="ARBA00000085"/>
    </source>
</evidence>
<keyword evidence="8" id="KW-0902">Two-component regulatory system</keyword>
<evidence type="ECO:0000256" key="6">
    <source>
        <dbReference type="ARBA" id="ARBA00022777"/>
    </source>
</evidence>
<dbReference type="CDD" id="cd00082">
    <property type="entry name" value="HisKA"/>
    <property type="match status" value="1"/>
</dbReference>
<evidence type="ECO:0000256" key="4">
    <source>
        <dbReference type="ARBA" id="ARBA00022679"/>
    </source>
</evidence>
<dbReference type="SUPFAM" id="SSF47384">
    <property type="entry name" value="Homodimeric domain of signal transducing histidine kinase"/>
    <property type="match status" value="1"/>
</dbReference>
<dbReference type="Proteomes" id="UP000290191">
    <property type="component" value="Unassembled WGS sequence"/>
</dbReference>
<proteinExistence type="predicted"/>
<dbReference type="STRING" id="877500.GCA_000935065_00177"/>
<dbReference type="PANTHER" id="PTHR43065:SF46">
    <property type="entry name" value="C4-DICARBOXYLATE TRANSPORT SENSOR PROTEIN DCTB"/>
    <property type="match status" value="1"/>
</dbReference>
<dbReference type="SMART" id="SM00387">
    <property type="entry name" value="HATPase_c"/>
    <property type="match status" value="1"/>
</dbReference>
<dbReference type="InterPro" id="IPR004358">
    <property type="entry name" value="Sig_transdc_His_kin-like_C"/>
</dbReference>
<dbReference type="EC" id="2.7.13.3" evidence="2"/>
<dbReference type="Pfam" id="PF02518">
    <property type="entry name" value="HATPase_c"/>
    <property type="match status" value="1"/>
</dbReference>
<dbReference type="InterPro" id="IPR036890">
    <property type="entry name" value="HATPase_C_sf"/>
</dbReference>
<name>A0A4V1LQ58_9BACT</name>